<protein>
    <submittedName>
        <fullName evidence="1">Uncharacterized protein</fullName>
    </submittedName>
</protein>
<comment type="caution">
    <text evidence="1">The sequence shown here is derived from an EMBL/GenBank/DDBJ whole genome shotgun (WGS) entry which is preliminary data.</text>
</comment>
<accession>A0AAD6K122</accession>
<evidence type="ECO:0000313" key="2">
    <source>
        <dbReference type="Proteomes" id="UP001162972"/>
    </source>
</evidence>
<reference evidence="1 2" key="1">
    <citation type="journal article" date="2023" name="Int. J. Mol. Sci.">
        <title>De Novo Assembly and Annotation of 11 Diverse Shrub Willow (Salix) Genomes Reveals Novel Gene Organization in Sex-Linked Regions.</title>
        <authorList>
            <person name="Hyden B."/>
            <person name="Feng K."/>
            <person name="Yates T.B."/>
            <person name="Jawdy S."/>
            <person name="Cereghino C."/>
            <person name="Smart L.B."/>
            <person name="Muchero W."/>
        </authorList>
    </citation>
    <scope>NUCLEOTIDE SEQUENCE [LARGE SCALE GENOMIC DNA]</scope>
    <source>
        <tissue evidence="1">Shoot tip</tissue>
    </source>
</reference>
<dbReference type="EMBL" id="JAPFFJ010000012">
    <property type="protein sequence ID" value="KAJ6414984.1"/>
    <property type="molecule type" value="Genomic_DNA"/>
</dbReference>
<keyword evidence="2" id="KW-1185">Reference proteome</keyword>
<name>A0AAD6K122_9ROSI</name>
<sequence>MAVAVPLDDILPPHQPYLHYNRHNPTATSMNTRNCQQSLSLGYFSFKGVEHCPSVFSAEDESILPENTLDFLSSPVPMQLLDNNHSSCQMLSSSLYFHQGFNDSGAGTKRSVYTFFFAVSEFHLDLQVS</sequence>
<organism evidence="1 2">
    <name type="scientific">Salix udensis</name>
    <dbReference type="NCBI Taxonomy" id="889485"/>
    <lineage>
        <taxon>Eukaryota</taxon>
        <taxon>Viridiplantae</taxon>
        <taxon>Streptophyta</taxon>
        <taxon>Embryophyta</taxon>
        <taxon>Tracheophyta</taxon>
        <taxon>Spermatophyta</taxon>
        <taxon>Magnoliopsida</taxon>
        <taxon>eudicotyledons</taxon>
        <taxon>Gunneridae</taxon>
        <taxon>Pentapetalae</taxon>
        <taxon>rosids</taxon>
        <taxon>fabids</taxon>
        <taxon>Malpighiales</taxon>
        <taxon>Salicaceae</taxon>
        <taxon>Saliceae</taxon>
        <taxon>Salix</taxon>
    </lineage>
</organism>
<proteinExistence type="predicted"/>
<dbReference type="Proteomes" id="UP001162972">
    <property type="component" value="Chromosome 3"/>
</dbReference>
<gene>
    <name evidence="1" type="ORF">OIU84_003893</name>
</gene>
<evidence type="ECO:0000313" key="1">
    <source>
        <dbReference type="EMBL" id="KAJ6414984.1"/>
    </source>
</evidence>
<dbReference type="AlphaFoldDB" id="A0AAD6K122"/>